<reference evidence="2 3" key="1">
    <citation type="submission" date="2018-07" db="EMBL/GenBank/DDBJ databases">
        <title>Genomic Encyclopedia of Type Strains, Phase IV (KMG-IV): sequencing the most valuable type-strain genomes for metagenomic binning, comparative biology and taxonomic classification.</title>
        <authorList>
            <person name="Goeker M."/>
        </authorList>
    </citation>
    <scope>NUCLEOTIDE SEQUENCE [LARGE SCALE GENOMIC DNA]</scope>
    <source>
        <strain evidence="2 3">DSM 101478</strain>
    </source>
</reference>
<organism evidence="2 3">
    <name type="scientific">Marinirhabdus gelatinilytica</name>
    <dbReference type="NCBI Taxonomy" id="1703343"/>
    <lineage>
        <taxon>Bacteria</taxon>
        <taxon>Pseudomonadati</taxon>
        <taxon>Bacteroidota</taxon>
        <taxon>Flavobacteriia</taxon>
        <taxon>Flavobacteriales</taxon>
        <taxon>Flavobacteriaceae</taxon>
    </lineage>
</organism>
<feature type="region of interest" description="Disordered" evidence="1">
    <location>
        <begin position="1"/>
        <end position="26"/>
    </location>
</feature>
<evidence type="ECO:0000313" key="2">
    <source>
        <dbReference type="EMBL" id="RDK88703.1"/>
    </source>
</evidence>
<proteinExistence type="predicted"/>
<protein>
    <submittedName>
        <fullName evidence="2">Uncharacterized protein</fullName>
    </submittedName>
</protein>
<sequence length="65" mass="7011">MLLSHIQNTQPPVEDDTKNNNKPIIELNSPLRAGPELASGGVGGCFLKFNQNPTPDLAGLKDDRI</sequence>
<accession>A0A370QK02</accession>
<evidence type="ECO:0000313" key="3">
    <source>
        <dbReference type="Proteomes" id="UP000255317"/>
    </source>
</evidence>
<keyword evidence="3" id="KW-1185">Reference proteome</keyword>
<dbReference type="Proteomes" id="UP000255317">
    <property type="component" value="Unassembled WGS sequence"/>
</dbReference>
<gene>
    <name evidence="2" type="ORF">C8D94_101579</name>
</gene>
<dbReference type="AlphaFoldDB" id="A0A370QK02"/>
<evidence type="ECO:0000256" key="1">
    <source>
        <dbReference type="SAM" id="MobiDB-lite"/>
    </source>
</evidence>
<comment type="caution">
    <text evidence="2">The sequence shown here is derived from an EMBL/GenBank/DDBJ whole genome shotgun (WGS) entry which is preliminary data.</text>
</comment>
<name>A0A370QK02_9FLAO</name>
<feature type="compositionally biased region" description="Polar residues" evidence="1">
    <location>
        <begin position="1"/>
        <end position="11"/>
    </location>
</feature>
<dbReference type="EMBL" id="QRAO01000001">
    <property type="protein sequence ID" value="RDK88703.1"/>
    <property type="molecule type" value="Genomic_DNA"/>
</dbReference>